<protein>
    <submittedName>
        <fullName evidence="4">Histone H2A/H2B/H3 domain-containing protein</fullName>
    </submittedName>
</protein>
<evidence type="ECO:0000259" key="2">
    <source>
        <dbReference type="Pfam" id="PF00125"/>
    </source>
</evidence>
<dbReference type="InterPro" id="IPR000164">
    <property type="entry name" value="Histone_H3/CENP-A"/>
</dbReference>
<organism evidence="3 4">
    <name type="scientific">Panagrolaimus superbus</name>
    <dbReference type="NCBI Taxonomy" id="310955"/>
    <lineage>
        <taxon>Eukaryota</taxon>
        <taxon>Metazoa</taxon>
        <taxon>Ecdysozoa</taxon>
        <taxon>Nematoda</taxon>
        <taxon>Chromadorea</taxon>
        <taxon>Rhabditida</taxon>
        <taxon>Tylenchina</taxon>
        <taxon>Panagrolaimomorpha</taxon>
        <taxon>Panagrolaimoidea</taxon>
        <taxon>Panagrolaimidae</taxon>
        <taxon>Panagrolaimus</taxon>
    </lineage>
</organism>
<name>A0A914Z7T8_9BILA</name>
<evidence type="ECO:0000313" key="4">
    <source>
        <dbReference type="WBParaSite" id="PSU_v2.g6312.t1"/>
    </source>
</evidence>
<sequence length="93" mass="10369">MNSVNMQCRMVNNGSYAVPKLRMYRLIKEIVQQNNAELRMQSAAVAALHTAAEAHIISYMEDLSILASHGGRITIKLKDSVTLKLLKGENLNK</sequence>
<reference evidence="4" key="1">
    <citation type="submission" date="2022-11" db="UniProtKB">
        <authorList>
            <consortium name="WormBaseParasite"/>
        </authorList>
    </citation>
    <scope>IDENTIFICATION</scope>
</reference>
<accession>A0A914Z7T8</accession>
<dbReference type="SMART" id="SM00428">
    <property type="entry name" value="H3"/>
    <property type="match status" value="1"/>
</dbReference>
<dbReference type="GO" id="GO:0000786">
    <property type="term" value="C:nucleosome"/>
    <property type="evidence" value="ECO:0007669"/>
    <property type="project" value="InterPro"/>
</dbReference>
<evidence type="ECO:0000256" key="1">
    <source>
        <dbReference type="ARBA" id="ARBA00010343"/>
    </source>
</evidence>
<comment type="similarity">
    <text evidence="1">Belongs to the histone H3 family.</text>
</comment>
<dbReference type="InterPro" id="IPR007125">
    <property type="entry name" value="H2A/H2B/H3"/>
</dbReference>
<evidence type="ECO:0000313" key="3">
    <source>
        <dbReference type="Proteomes" id="UP000887577"/>
    </source>
</evidence>
<feature type="domain" description="Core Histone H2A/H2B/H3" evidence="2">
    <location>
        <begin position="17"/>
        <end position="79"/>
    </location>
</feature>
<dbReference type="WBParaSite" id="PSU_v2.g6312.t1">
    <property type="protein sequence ID" value="PSU_v2.g6312.t1"/>
    <property type="gene ID" value="PSU_v2.g6312"/>
</dbReference>
<dbReference type="AlphaFoldDB" id="A0A914Z7T8"/>
<dbReference type="GO" id="GO:0046982">
    <property type="term" value="F:protein heterodimerization activity"/>
    <property type="evidence" value="ECO:0007669"/>
    <property type="project" value="InterPro"/>
</dbReference>
<proteinExistence type="inferred from homology"/>
<dbReference type="GO" id="GO:0030527">
    <property type="term" value="F:structural constituent of chromatin"/>
    <property type="evidence" value="ECO:0007669"/>
    <property type="project" value="InterPro"/>
</dbReference>
<dbReference type="InterPro" id="IPR009072">
    <property type="entry name" value="Histone-fold"/>
</dbReference>
<dbReference type="Pfam" id="PF00125">
    <property type="entry name" value="Histone"/>
    <property type="match status" value="1"/>
</dbReference>
<dbReference type="PANTHER" id="PTHR11426">
    <property type="entry name" value="HISTONE H3"/>
    <property type="match status" value="1"/>
</dbReference>
<dbReference type="SUPFAM" id="SSF47113">
    <property type="entry name" value="Histone-fold"/>
    <property type="match status" value="1"/>
</dbReference>
<keyword evidence="3" id="KW-1185">Reference proteome</keyword>
<dbReference type="Gene3D" id="1.10.20.10">
    <property type="entry name" value="Histone, subunit A"/>
    <property type="match status" value="1"/>
</dbReference>
<dbReference type="PRINTS" id="PR00622">
    <property type="entry name" value="HISTONEH3"/>
</dbReference>
<dbReference type="Proteomes" id="UP000887577">
    <property type="component" value="Unplaced"/>
</dbReference>
<dbReference type="GO" id="GO:0003677">
    <property type="term" value="F:DNA binding"/>
    <property type="evidence" value="ECO:0007669"/>
    <property type="project" value="InterPro"/>
</dbReference>